<organism evidence="2 3">
    <name type="scientific">Delitschia confertaspora ATCC 74209</name>
    <dbReference type="NCBI Taxonomy" id="1513339"/>
    <lineage>
        <taxon>Eukaryota</taxon>
        <taxon>Fungi</taxon>
        <taxon>Dikarya</taxon>
        <taxon>Ascomycota</taxon>
        <taxon>Pezizomycotina</taxon>
        <taxon>Dothideomycetes</taxon>
        <taxon>Pleosporomycetidae</taxon>
        <taxon>Pleosporales</taxon>
        <taxon>Delitschiaceae</taxon>
        <taxon>Delitschia</taxon>
    </lineage>
</organism>
<keyword evidence="3" id="KW-1185">Reference proteome</keyword>
<evidence type="ECO:0000313" key="2">
    <source>
        <dbReference type="EMBL" id="KAF2196227.1"/>
    </source>
</evidence>
<accession>A0A9P4JGF8</accession>
<name>A0A9P4JGF8_9PLEO</name>
<feature type="compositionally biased region" description="Low complexity" evidence="1">
    <location>
        <begin position="91"/>
        <end position="128"/>
    </location>
</feature>
<protein>
    <submittedName>
        <fullName evidence="2">Uncharacterized protein</fullName>
    </submittedName>
</protein>
<gene>
    <name evidence="2" type="ORF">GQ43DRAFT_268883</name>
</gene>
<evidence type="ECO:0000313" key="3">
    <source>
        <dbReference type="Proteomes" id="UP000799536"/>
    </source>
</evidence>
<dbReference type="AlphaFoldDB" id="A0A9P4JGF8"/>
<reference evidence="2" key="1">
    <citation type="journal article" date="2020" name="Stud. Mycol.">
        <title>101 Dothideomycetes genomes: a test case for predicting lifestyles and emergence of pathogens.</title>
        <authorList>
            <person name="Haridas S."/>
            <person name="Albert R."/>
            <person name="Binder M."/>
            <person name="Bloem J."/>
            <person name="Labutti K."/>
            <person name="Salamov A."/>
            <person name="Andreopoulos B."/>
            <person name="Baker S."/>
            <person name="Barry K."/>
            <person name="Bills G."/>
            <person name="Bluhm B."/>
            <person name="Cannon C."/>
            <person name="Castanera R."/>
            <person name="Culley D."/>
            <person name="Daum C."/>
            <person name="Ezra D."/>
            <person name="Gonzalez J."/>
            <person name="Henrissat B."/>
            <person name="Kuo A."/>
            <person name="Liang C."/>
            <person name="Lipzen A."/>
            <person name="Lutzoni F."/>
            <person name="Magnuson J."/>
            <person name="Mondo S."/>
            <person name="Nolan M."/>
            <person name="Ohm R."/>
            <person name="Pangilinan J."/>
            <person name="Park H.-J."/>
            <person name="Ramirez L."/>
            <person name="Alfaro M."/>
            <person name="Sun H."/>
            <person name="Tritt A."/>
            <person name="Yoshinaga Y."/>
            <person name="Zwiers L.-H."/>
            <person name="Turgeon B."/>
            <person name="Goodwin S."/>
            <person name="Spatafora J."/>
            <person name="Crous P."/>
            <person name="Grigoriev I."/>
        </authorList>
    </citation>
    <scope>NUCLEOTIDE SEQUENCE</scope>
    <source>
        <strain evidence="2">ATCC 74209</strain>
    </source>
</reference>
<feature type="region of interest" description="Disordered" evidence="1">
    <location>
        <begin position="65"/>
        <end position="193"/>
    </location>
</feature>
<feature type="compositionally biased region" description="Low complexity" evidence="1">
    <location>
        <begin position="149"/>
        <end position="171"/>
    </location>
</feature>
<dbReference type="OrthoDB" id="1705416at2759"/>
<evidence type="ECO:0000256" key="1">
    <source>
        <dbReference type="SAM" id="MobiDB-lite"/>
    </source>
</evidence>
<comment type="caution">
    <text evidence="2">The sequence shown here is derived from an EMBL/GenBank/DDBJ whole genome shotgun (WGS) entry which is preliminary data.</text>
</comment>
<dbReference type="Proteomes" id="UP000799536">
    <property type="component" value="Unassembled WGS sequence"/>
</dbReference>
<dbReference type="EMBL" id="ML994441">
    <property type="protein sequence ID" value="KAF2196227.1"/>
    <property type="molecule type" value="Genomic_DNA"/>
</dbReference>
<sequence>MIICYFRDLISPDLAGAGRFVVVRGVGFGACRRSPRRESARAVRLSSLNRLRLCLFYMSGYNQTSPPQGYYPPPPDHSQGQVQQHFPPPSSGAQSYSSPPASSPPAGQQYPPPGQHQQQYGAPPQQHQYPPPGAPQHQYQQSLGGYGAPKPSQSPQPGYQQQAGTGAQQPQFSGATATSADDVGTFNGGSYRVSHRDTNSIVTIQLAVGCPVTAKPGKSFH</sequence>
<proteinExistence type="predicted"/>